<name>A0A6P1QQZ7_9FLAO</name>
<dbReference type="InterPro" id="IPR013762">
    <property type="entry name" value="Integrase-like_cat_sf"/>
</dbReference>
<keyword evidence="2" id="KW-0238">DNA-binding</keyword>
<reference evidence="4 5" key="1">
    <citation type="submission" date="2018-04" db="EMBL/GenBank/DDBJ databases">
        <title>Characteristic and Complete Genome Sequencing of A Novel Member of Infective Endocarditis Causative Bacteria: Bergeyella cardium QL-PH.</title>
        <authorList>
            <person name="Pan H."/>
            <person name="Sun E."/>
            <person name="Zhang Y."/>
        </authorList>
    </citation>
    <scope>NUCLEOTIDE SEQUENCE [LARGE SCALE GENOMIC DNA]</scope>
    <source>
        <strain evidence="4 5">HPQL</strain>
    </source>
</reference>
<dbReference type="GO" id="GO:0003677">
    <property type="term" value="F:DNA binding"/>
    <property type="evidence" value="ECO:0007669"/>
    <property type="project" value="UniProtKB-KW"/>
</dbReference>
<dbReference type="Proteomes" id="UP000464318">
    <property type="component" value="Chromosome"/>
</dbReference>
<dbReference type="KEGG" id="bcad:DBX24_01150"/>
<dbReference type="InterPro" id="IPR011010">
    <property type="entry name" value="DNA_brk_join_enz"/>
</dbReference>
<organism evidence="4 5">
    <name type="scientific">Bergeyella cardium</name>
    <dbReference type="NCBI Taxonomy" id="1585976"/>
    <lineage>
        <taxon>Bacteria</taxon>
        <taxon>Pseudomonadati</taxon>
        <taxon>Bacteroidota</taxon>
        <taxon>Flavobacteriia</taxon>
        <taxon>Flavobacteriales</taxon>
        <taxon>Weeksellaceae</taxon>
        <taxon>Bergeyella</taxon>
    </lineage>
</organism>
<keyword evidence="3" id="KW-0233">DNA recombination</keyword>
<proteinExistence type="inferred from homology"/>
<dbReference type="PANTHER" id="PTHR30349:SF64">
    <property type="entry name" value="PROPHAGE INTEGRASE INTD-RELATED"/>
    <property type="match status" value="1"/>
</dbReference>
<keyword evidence="5" id="KW-1185">Reference proteome</keyword>
<dbReference type="InterPro" id="IPR025269">
    <property type="entry name" value="SAM-like_dom"/>
</dbReference>
<dbReference type="InterPro" id="IPR050090">
    <property type="entry name" value="Tyrosine_recombinase_XerCD"/>
</dbReference>
<evidence type="ECO:0000313" key="5">
    <source>
        <dbReference type="Proteomes" id="UP000464318"/>
    </source>
</evidence>
<dbReference type="RefSeq" id="WP_160223706.1">
    <property type="nucleotide sequence ID" value="NZ_CP029149.1"/>
</dbReference>
<dbReference type="Gene3D" id="1.10.150.130">
    <property type="match status" value="1"/>
</dbReference>
<dbReference type="CDD" id="cd01185">
    <property type="entry name" value="INTN1_C_like"/>
    <property type="match status" value="1"/>
</dbReference>
<dbReference type="PROSITE" id="PS51898">
    <property type="entry name" value="TYR_RECOMBINASE"/>
    <property type="match status" value="1"/>
</dbReference>
<dbReference type="EMBL" id="CP029149">
    <property type="protein sequence ID" value="QHN64596.1"/>
    <property type="molecule type" value="Genomic_DNA"/>
</dbReference>
<evidence type="ECO:0000256" key="3">
    <source>
        <dbReference type="ARBA" id="ARBA00023172"/>
    </source>
</evidence>
<dbReference type="OrthoDB" id="1493636at2"/>
<dbReference type="GO" id="GO:0006310">
    <property type="term" value="P:DNA recombination"/>
    <property type="evidence" value="ECO:0007669"/>
    <property type="project" value="UniProtKB-KW"/>
</dbReference>
<dbReference type="AlphaFoldDB" id="A0A6P1QQZ7"/>
<dbReference type="SUPFAM" id="SSF56349">
    <property type="entry name" value="DNA breaking-rejoining enzymes"/>
    <property type="match status" value="1"/>
</dbReference>
<dbReference type="GO" id="GO:0015074">
    <property type="term" value="P:DNA integration"/>
    <property type="evidence" value="ECO:0007669"/>
    <property type="project" value="InterPro"/>
</dbReference>
<evidence type="ECO:0000256" key="2">
    <source>
        <dbReference type="ARBA" id="ARBA00023125"/>
    </source>
</evidence>
<evidence type="ECO:0000256" key="1">
    <source>
        <dbReference type="ARBA" id="ARBA00008857"/>
    </source>
</evidence>
<dbReference type="Pfam" id="PF00589">
    <property type="entry name" value="Phage_integrase"/>
    <property type="match status" value="1"/>
</dbReference>
<accession>A0A6P1QQZ7</accession>
<gene>
    <name evidence="4" type="ORF">DBX24_01150</name>
</gene>
<sequence>MIKYHAQFLLDKEKDNPSAKLRYRIKWNGIIVAFNVGYRVDIDKWSKDTQRCKINTTHGKKKVSASIINRKIQEYEQTCENVFAKFYAEDKTPTADEFREIFNKEIGKETKSDKEITFFDVYDLFTKDEGKKNQWTIATYEKMETQKRHLIDFDKNISFSDITEEKLIDYQYFLQNTLDLKNSTILKQFSFLRWFLRWCKKRDYLQSNVFEDFRPKLKTTQKKIIFLNQKELTQVKNFTLPPQKEYLERVRDVFLFLCFTGLRYSDVSNLKKSDIKGNTIEITTIKTTDSLIIELNNHSREIIDKYKDKVFDKGLALPVITNQKMNEYLKELMELAGIDEPIRETQYKGNQRIDTIIPKYALIGTHAGRRTFICNALSLGIPPQVVMKWTGHSDYKAMKPYIDIADETKINAMERFNSL</sequence>
<protein>
    <submittedName>
        <fullName evidence="4">Tyrosine-type recombinase/integrase</fullName>
    </submittedName>
</protein>
<dbReference type="InterPro" id="IPR002104">
    <property type="entry name" value="Integrase_catalytic"/>
</dbReference>
<dbReference type="Gene3D" id="1.10.443.10">
    <property type="entry name" value="Intergrase catalytic core"/>
    <property type="match status" value="1"/>
</dbReference>
<comment type="similarity">
    <text evidence="1">Belongs to the 'phage' integrase family.</text>
</comment>
<dbReference type="Pfam" id="PF13102">
    <property type="entry name" value="Phage_int_SAM_5"/>
    <property type="match status" value="1"/>
</dbReference>
<dbReference type="PANTHER" id="PTHR30349">
    <property type="entry name" value="PHAGE INTEGRASE-RELATED"/>
    <property type="match status" value="1"/>
</dbReference>
<evidence type="ECO:0000313" key="4">
    <source>
        <dbReference type="EMBL" id="QHN64596.1"/>
    </source>
</evidence>
<dbReference type="InterPro" id="IPR010998">
    <property type="entry name" value="Integrase_recombinase_N"/>
</dbReference>